<gene>
    <name evidence="2" type="ORF">QT711_15245</name>
</gene>
<name>A0ABU4GC31_9BACL</name>
<dbReference type="Proteomes" id="UP001282284">
    <property type="component" value="Unassembled WGS sequence"/>
</dbReference>
<feature type="transmembrane region" description="Helical" evidence="1">
    <location>
        <begin position="6"/>
        <end position="27"/>
    </location>
</feature>
<organism evidence="2 3">
    <name type="scientific">Sporosarcina saromensis</name>
    <dbReference type="NCBI Taxonomy" id="359365"/>
    <lineage>
        <taxon>Bacteria</taxon>
        <taxon>Bacillati</taxon>
        <taxon>Bacillota</taxon>
        <taxon>Bacilli</taxon>
        <taxon>Bacillales</taxon>
        <taxon>Caryophanaceae</taxon>
        <taxon>Sporosarcina</taxon>
    </lineage>
</organism>
<feature type="transmembrane region" description="Helical" evidence="1">
    <location>
        <begin position="43"/>
        <end position="60"/>
    </location>
</feature>
<protein>
    <submittedName>
        <fullName evidence="2">Uncharacterized protein</fullName>
    </submittedName>
</protein>
<reference evidence="2 3" key="1">
    <citation type="submission" date="2023-06" db="EMBL/GenBank/DDBJ databases">
        <title>Sporosarcina sp. nov., isolated from Korean traditional fermented seafood 'Jeotgal'.</title>
        <authorList>
            <person name="Yang A.I."/>
            <person name="Shin N.-R."/>
        </authorList>
    </citation>
    <scope>NUCLEOTIDE SEQUENCE [LARGE SCALE GENOMIC DNA]</scope>
    <source>
        <strain evidence="2 3">KCTC13119</strain>
    </source>
</reference>
<comment type="caution">
    <text evidence="2">The sequence shown here is derived from an EMBL/GenBank/DDBJ whole genome shotgun (WGS) entry which is preliminary data.</text>
</comment>
<evidence type="ECO:0000313" key="2">
    <source>
        <dbReference type="EMBL" id="MDW0114553.1"/>
    </source>
</evidence>
<sequence>MTSALFGLSILSTALIVLCFYFTLTFFQHIKSGDERLAQQSKVAAVILLAASLLLPAFVAF</sequence>
<evidence type="ECO:0000313" key="3">
    <source>
        <dbReference type="Proteomes" id="UP001282284"/>
    </source>
</evidence>
<keyword evidence="1" id="KW-0812">Transmembrane</keyword>
<keyword evidence="1" id="KW-0472">Membrane</keyword>
<proteinExistence type="predicted"/>
<accession>A0ABU4GC31</accession>
<keyword evidence="1" id="KW-1133">Transmembrane helix</keyword>
<dbReference type="RefSeq" id="WP_317945675.1">
    <property type="nucleotide sequence ID" value="NZ_JAUBDI010000018.1"/>
</dbReference>
<evidence type="ECO:0000256" key="1">
    <source>
        <dbReference type="SAM" id="Phobius"/>
    </source>
</evidence>
<dbReference type="EMBL" id="JAUBDI010000018">
    <property type="protein sequence ID" value="MDW0114553.1"/>
    <property type="molecule type" value="Genomic_DNA"/>
</dbReference>
<keyword evidence="3" id="KW-1185">Reference proteome</keyword>